<accession>A0ABQ1QR21</accession>
<evidence type="ECO:0000313" key="2">
    <source>
        <dbReference type="Proteomes" id="UP000617355"/>
    </source>
</evidence>
<sequence>MRPSAAARLSISSGMKLGARISVMAVSCACIARERVRPEPSPGANRFPVPKPGPAAEIRWPGGGPTPYFGDGISSLRAAEARFPLAPMPILD</sequence>
<name>A0ABQ1QR21_9RHOB</name>
<comment type="caution">
    <text evidence="1">The sequence shown here is derived from an EMBL/GenBank/DDBJ whole genome shotgun (WGS) entry which is preliminary data.</text>
</comment>
<proteinExistence type="predicted"/>
<evidence type="ECO:0000313" key="1">
    <source>
        <dbReference type="EMBL" id="GGD41743.1"/>
    </source>
</evidence>
<dbReference type="Proteomes" id="UP000617355">
    <property type="component" value="Unassembled WGS sequence"/>
</dbReference>
<dbReference type="EMBL" id="BMGI01000004">
    <property type="protein sequence ID" value="GGD41743.1"/>
    <property type="molecule type" value="Genomic_DNA"/>
</dbReference>
<protein>
    <recommendedName>
        <fullName evidence="3">Secreted protein</fullName>
    </recommendedName>
</protein>
<evidence type="ECO:0008006" key="3">
    <source>
        <dbReference type="Google" id="ProtNLM"/>
    </source>
</evidence>
<gene>
    <name evidence="1" type="ORF">GCM10011358_27000</name>
</gene>
<organism evidence="1 2">
    <name type="scientific">Sinisalibacter lacisalsi</name>
    <dbReference type="NCBI Taxonomy" id="1526570"/>
    <lineage>
        <taxon>Bacteria</taxon>
        <taxon>Pseudomonadati</taxon>
        <taxon>Pseudomonadota</taxon>
        <taxon>Alphaproteobacteria</taxon>
        <taxon>Rhodobacterales</taxon>
        <taxon>Roseobacteraceae</taxon>
        <taxon>Sinisalibacter</taxon>
    </lineage>
</organism>
<keyword evidence="2" id="KW-1185">Reference proteome</keyword>
<reference evidence="2" key="1">
    <citation type="journal article" date="2019" name="Int. J. Syst. Evol. Microbiol.">
        <title>The Global Catalogue of Microorganisms (GCM) 10K type strain sequencing project: providing services to taxonomists for standard genome sequencing and annotation.</title>
        <authorList>
            <consortium name="The Broad Institute Genomics Platform"/>
            <consortium name="The Broad Institute Genome Sequencing Center for Infectious Disease"/>
            <person name="Wu L."/>
            <person name="Ma J."/>
        </authorList>
    </citation>
    <scope>NUCLEOTIDE SEQUENCE [LARGE SCALE GENOMIC DNA]</scope>
    <source>
        <strain evidence="2">CGMCC 1.12922</strain>
    </source>
</reference>